<feature type="domain" description="LIM zinc-binding" evidence="13">
    <location>
        <begin position="375"/>
        <end position="444"/>
    </location>
</feature>
<evidence type="ECO:0000256" key="10">
    <source>
        <dbReference type="ARBA" id="ARBA00023038"/>
    </source>
</evidence>
<dbReference type="GO" id="GO:0005737">
    <property type="term" value="C:cytoplasm"/>
    <property type="evidence" value="ECO:0007669"/>
    <property type="project" value="UniProtKB-SubCell"/>
</dbReference>
<dbReference type="GO" id="GO:0001725">
    <property type="term" value="C:stress fiber"/>
    <property type="evidence" value="ECO:0007669"/>
    <property type="project" value="TreeGrafter"/>
</dbReference>
<name>A0A9P0HTB0_NEZVI</name>
<feature type="region of interest" description="Disordered" evidence="12">
    <location>
        <begin position="150"/>
        <end position="197"/>
    </location>
</feature>
<keyword evidence="9" id="KW-0965">Cell junction</keyword>
<keyword evidence="4" id="KW-0963">Cytoplasm</keyword>
<dbReference type="CDD" id="cd09354">
    <property type="entry name" value="LIM2_LPP"/>
    <property type="match status" value="1"/>
</dbReference>
<evidence type="ECO:0000256" key="4">
    <source>
        <dbReference type="ARBA" id="ARBA00022490"/>
    </source>
</evidence>
<dbReference type="Gene3D" id="2.10.110.10">
    <property type="entry name" value="Cysteine Rich Protein"/>
    <property type="match status" value="3"/>
</dbReference>
<dbReference type="Proteomes" id="UP001152798">
    <property type="component" value="Chromosome 7"/>
</dbReference>
<comment type="subcellular location">
    <subcellularLocation>
        <location evidence="1">Cell junction</location>
    </subcellularLocation>
    <subcellularLocation>
        <location evidence="2">Cytoplasm</location>
    </subcellularLocation>
</comment>
<reference evidence="14" key="1">
    <citation type="submission" date="2022-01" db="EMBL/GenBank/DDBJ databases">
        <authorList>
            <person name="King R."/>
        </authorList>
    </citation>
    <scope>NUCLEOTIDE SEQUENCE</scope>
</reference>
<evidence type="ECO:0000313" key="15">
    <source>
        <dbReference type="Proteomes" id="UP001152798"/>
    </source>
</evidence>
<dbReference type="FunFam" id="2.10.110.10:FF:000027">
    <property type="entry name" value="lipoma-preferred partner isoform X1"/>
    <property type="match status" value="1"/>
</dbReference>
<feature type="compositionally biased region" description="Polar residues" evidence="12">
    <location>
        <begin position="50"/>
        <end position="61"/>
    </location>
</feature>
<comment type="similarity">
    <text evidence="3">Belongs to the zyxin/ajuba family.</text>
</comment>
<evidence type="ECO:0000256" key="2">
    <source>
        <dbReference type="ARBA" id="ARBA00004496"/>
    </source>
</evidence>
<dbReference type="PROSITE" id="PS00478">
    <property type="entry name" value="LIM_DOMAIN_1"/>
    <property type="match status" value="1"/>
</dbReference>
<feature type="compositionally biased region" description="Pro residues" evidence="12">
    <location>
        <begin position="157"/>
        <end position="170"/>
    </location>
</feature>
<organism evidence="14 15">
    <name type="scientific">Nezara viridula</name>
    <name type="common">Southern green stink bug</name>
    <name type="synonym">Cimex viridulus</name>
    <dbReference type="NCBI Taxonomy" id="85310"/>
    <lineage>
        <taxon>Eukaryota</taxon>
        <taxon>Metazoa</taxon>
        <taxon>Ecdysozoa</taxon>
        <taxon>Arthropoda</taxon>
        <taxon>Hexapoda</taxon>
        <taxon>Insecta</taxon>
        <taxon>Pterygota</taxon>
        <taxon>Neoptera</taxon>
        <taxon>Paraneoptera</taxon>
        <taxon>Hemiptera</taxon>
        <taxon>Heteroptera</taxon>
        <taxon>Panheteroptera</taxon>
        <taxon>Pentatomomorpha</taxon>
        <taxon>Pentatomoidea</taxon>
        <taxon>Pentatomidae</taxon>
        <taxon>Pentatominae</taxon>
        <taxon>Nezara</taxon>
    </lineage>
</organism>
<keyword evidence="8" id="KW-0130">Cell adhesion</keyword>
<dbReference type="OrthoDB" id="25414at2759"/>
<evidence type="ECO:0000256" key="5">
    <source>
        <dbReference type="ARBA" id="ARBA00022723"/>
    </source>
</evidence>
<dbReference type="FunFam" id="2.10.110.10:FF:000109">
    <property type="entry name" value="Lipoma preferred partner"/>
    <property type="match status" value="1"/>
</dbReference>
<dbReference type="InterPro" id="IPR001781">
    <property type="entry name" value="Znf_LIM"/>
</dbReference>
<evidence type="ECO:0000313" key="14">
    <source>
        <dbReference type="EMBL" id="CAH1407616.1"/>
    </source>
</evidence>
<dbReference type="Pfam" id="PF00412">
    <property type="entry name" value="LIM"/>
    <property type="match status" value="3"/>
</dbReference>
<dbReference type="GO" id="GO:0005925">
    <property type="term" value="C:focal adhesion"/>
    <property type="evidence" value="ECO:0007669"/>
    <property type="project" value="TreeGrafter"/>
</dbReference>
<dbReference type="EMBL" id="OV725083">
    <property type="protein sequence ID" value="CAH1407616.1"/>
    <property type="molecule type" value="Genomic_DNA"/>
</dbReference>
<evidence type="ECO:0000256" key="1">
    <source>
        <dbReference type="ARBA" id="ARBA00004282"/>
    </source>
</evidence>
<feature type="domain" description="LIM zinc-binding" evidence="13">
    <location>
        <begin position="314"/>
        <end position="374"/>
    </location>
</feature>
<dbReference type="GO" id="GO:0046872">
    <property type="term" value="F:metal ion binding"/>
    <property type="evidence" value="ECO:0007669"/>
    <property type="project" value="UniProtKB-KW"/>
</dbReference>
<sequence>MSGFLDQKLAALKISSDGQQSPKKVGPAVPPKPKKPQPQVPKSYALNGPSEPSYTSPLHTTSPEKKTNVYMSPVNQHTGNIYSNIPSGYNQQKKDEPVNNTYSNAEMFKPSSAYRKAEPQAPVYSNIMNNSSYSNAPSYANIDDIPPMPEIVDYSDFPPPPADFPPPPSPVSSSYSELRRATNSNPDYATYAPSSQGSSAYDSIYEPIAPRPPSSRSNYSIYAPYKAHEAEVDALTDLLVHSMDSPTADGYIYGDCVKCGEKVVGEDNGCTAMDQVYHIECFTCCHCAVQLRGKPFYTLEGKPYCEAGYLLTLEKCSVCLRPILDRILRATGRPYHPQCFCCVVCGKSLDGIPFTVDATNQIHCIEDFHKKFAPRCCVCQLPIMPEPGQDETVRVVALDRSFHISCYKCEDCGLVLSSETEGRGCYPLDDHVLCKSCNAKRVQALTFHMTTDL</sequence>
<dbReference type="FunFam" id="2.10.110.10:FF:000042">
    <property type="entry name" value="lipoma-preferred partner isoform X1"/>
    <property type="match status" value="1"/>
</dbReference>
<keyword evidence="6" id="KW-0677">Repeat</keyword>
<dbReference type="SMART" id="SM00132">
    <property type="entry name" value="LIM"/>
    <property type="match status" value="3"/>
</dbReference>
<keyword evidence="10 11" id="KW-0440">LIM domain</keyword>
<feature type="region of interest" description="Disordered" evidence="12">
    <location>
        <begin position="1"/>
        <end position="104"/>
    </location>
</feature>
<dbReference type="PANTHER" id="PTHR24207">
    <property type="entry name" value="ZYX102 PROTEIN"/>
    <property type="match status" value="1"/>
</dbReference>
<dbReference type="AlphaFoldDB" id="A0A9P0HTB0"/>
<keyword evidence="15" id="KW-1185">Reference proteome</keyword>
<dbReference type="CDD" id="cd09437">
    <property type="entry name" value="LIM3_LPP"/>
    <property type="match status" value="1"/>
</dbReference>
<evidence type="ECO:0000256" key="9">
    <source>
        <dbReference type="ARBA" id="ARBA00022949"/>
    </source>
</evidence>
<evidence type="ECO:0000256" key="8">
    <source>
        <dbReference type="ARBA" id="ARBA00022889"/>
    </source>
</evidence>
<dbReference type="GO" id="GO:0098609">
    <property type="term" value="P:cell-cell adhesion"/>
    <property type="evidence" value="ECO:0007669"/>
    <property type="project" value="TreeGrafter"/>
</dbReference>
<evidence type="ECO:0000256" key="12">
    <source>
        <dbReference type="SAM" id="MobiDB-lite"/>
    </source>
</evidence>
<evidence type="ECO:0000259" key="13">
    <source>
        <dbReference type="PROSITE" id="PS50023"/>
    </source>
</evidence>
<keyword evidence="7 11" id="KW-0862">Zinc</keyword>
<proteinExistence type="inferred from homology"/>
<keyword evidence="5 11" id="KW-0479">Metal-binding</keyword>
<feature type="compositionally biased region" description="Pro residues" evidence="12">
    <location>
        <begin position="28"/>
        <end position="39"/>
    </location>
</feature>
<feature type="compositionally biased region" description="Polar residues" evidence="12">
    <location>
        <begin position="69"/>
        <end position="91"/>
    </location>
</feature>
<evidence type="ECO:0000256" key="11">
    <source>
        <dbReference type="PROSITE-ProRule" id="PRU00125"/>
    </source>
</evidence>
<evidence type="ECO:0000256" key="7">
    <source>
        <dbReference type="ARBA" id="ARBA00022833"/>
    </source>
</evidence>
<dbReference type="PANTHER" id="PTHR24207:SF2">
    <property type="entry name" value="ZYX102 PROTEIN"/>
    <property type="match status" value="1"/>
</dbReference>
<evidence type="ECO:0000256" key="6">
    <source>
        <dbReference type="ARBA" id="ARBA00022737"/>
    </source>
</evidence>
<dbReference type="PROSITE" id="PS50023">
    <property type="entry name" value="LIM_DOMAIN_2"/>
    <property type="match status" value="3"/>
</dbReference>
<feature type="compositionally biased region" description="Polar residues" evidence="12">
    <location>
        <begin position="181"/>
        <end position="197"/>
    </location>
</feature>
<gene>
    <name evidence="14" type="ORF">NEZAVI_LOCUS15295</name>
</gene>
<feature type="domain" description="LIM zinc-binding" evidence="13">
    <location>
        <begin position="254"/>
        <end position="313"/>
    </location>
</feature>
<dbReference type="SUPFAM" id="SSF57716">
    <property type="entry name" value="Glucocorticoid receptor-like (DNA-binding domain)"/>
    <property type="match status" value="3"/>
</dbReference>
<accession>A0A9P0HTB0</accession>
<evidence type="ECO:0000256" key="3">
    <source>
        <dbReference type="ARBA" id="ARBA00009611"/>
    </source>
</evidence>
<protein>
    <recommendedName>
        <fullName evidence="13">LIM zinc-binding domain-containing protein</fullName>
    </recommendedName>
</protein>